<accession>A0ABV4U2I8</accession>
<feature type="signal peptide" evidence="1">
    <location>
        <begin position="1"/>
        <end position="23"/>
    </location>
</feature>
<feature type="chain" id="PRO_5047065968" evidence="1">
    <location>
        <begin position="24"/>
        <end position="468"/>
    </location>
</feature>
<keyword evidence="4" id="KW-1185">Reference proteome</keyword>
<keyword evidence="1" id="KW-0732">Signal</keyword>
<name>A0ABV4U2I8_9BACT</name>
<organism evidence="3 4">
    <name type="scientific">Natronomicrosphaera hydrolytica</name>
    <dbReference type="NCBI Taxonomy" id="3242702"/>
    <lineage>
        <taxon>Bacteria</taxon>
        <taxon>Pseudomonadati</taxon>
        <taxon>Planctomycetota</taxon>
        <taxon>Phycisphaerae</taxon>
        <taxon>Phycisphaerales</taxon>
        <taxon>Phycisphaeraceae</taxon>
        <taxon>Natronomicrosphaera</taxon>
    </lineage>
</organism>
<dbReference type="Proteomes" id="UP001575105">
    <property type="component" value="Unassembled WGS sequence"/>
</dbReference>
<reference evidence="3 4" key="1">
    <citation type="submission" date="2024-08" db="EMBL/GenBank/DDBJ databases">
        <title>Whole-genome sequencing of halo(alkali)philic microorganisms from hypersaline lakes.</title>
        <authorList>
            <person name="Sorokin D.Y."/>
            <person name="Merkel A.Y."/>
            <person name="Messina E."/>
            <person name="Yakimov M."/>
        </authorList>
    </citation>
    <scope>NUCLEOTIDE SEQUENCE [LARGE SCALE GENOMIC DNA]</scope>
    <source>
        <strain evidence="3 4">AB-hyl4</strain>
    </source>
</reference>
<evidence type="ECO:0000313" key="3">
    <source>
        <dbReference type="EMBL" id="MFA9477072.1"/>
    </source>
</evidence>
<protein>
    <submittedName>
        <fullName evidence="3">DUF4139 domain-containing protein</fullName>
    </submittedName>
</protein>
<dbReference type="PANTHER" id="PTHR38075:SF1">
    <property type="entry name" value="DUF4139 DOMAIN-CONTAINING PROTEIN"/>
    <property type="match status" value="1"/>
</dbReference>
<evidence type="ECO:0000313" key="4">
    <source>
        <dbReference type="Proteomes" id="UP001575105"/>
    </source>
</evidence>
<proteinExistence type="predicted"/>
<dbReference type="InterPro" id="IPR037291">
    <property type="entry name" value="DUF4139"/>
</dbReference>
<gene>
    <name evidence="3" type="ORF">ACERK3_02070</name>
</gene>
<dbReference type="Pfam" id="PF13598">
    <property type="entry name" value="DUF4139"/>
    <property type="match status" value="1"/>
</dbReference>
<comment type="caution">
    <text evidence="3">The sequence shown here is derived from an EMBL/GenBank/DDBJ whole genome shotgun (WGS) entry which is preliminary data.</text>
</comment>
<dbReference type="RefSeq" id="WP_425343994.1">
    <property type="nucleotide sequence ID" value="NZ_JBGUBD010000001.1"/>
</dbReference>
<sequence>MRYLMLAIMLTAAVAGPAQPTAAQNIDLSTVPGRDTVQLTIYNAEDLTLVRETRHLTFKPGANVLQFSWANTLIDPTSVEIRFLDRPDELTVLDTRFPHDRPEVLYWNVQSEFAGEARVEITYFTSGITWQADYTAIASEDDAAAHLEGYVTVTNNSGEDYENAQIRLVVGEINLVEQIDELARRGVIRKEDRDTPDVRRRVVTDMVGRAEAMMESAPAPRQIVKEGLSEYFIFTIEGRETVPHQWSKRLRSFDATDVSLRTVYRYRPQEYGDKLVRLYLFRNDADAGLGNAPLPDGTVRLFRRKAESSLSYLTQQDIRYIPIGDEIELVLGEDPEVVFELVKQRVFRSNIWLQVHGLDVLRRADEPGLEIDPRSHVVGWDTHALYEQRIRNYTDRPIEVEVRRSFPGDVVFRSELNASRHDVRTVQYTTTVEPGETASLPYEVVTKEGRNAEQQRVAIEEIEPAQAP</sequence>
<evidence type="ECO:0000256" key="1">
    <source>
        <dbReference type="SAM" id="SignalP"/>
    </source>
</evidence>
<evidence type="ECO:0000259" key="2">
    <source>
        <dbReference type="Pfam" id="PF13598"/>
    </source>
</evidence>
<dbReference type="EMBL" id="JBGUBD010000001">
    <property type="protein sequence ID" value="MFA9477072.1"/>
    <property type="molecule type" value="Genomic_DNA"/>
</dbReference>
<feature type="domain" description="DUF4139" evidence="2">
    <location>
        <begin position="119"/>
        <end position="341"/>
    </location>
</feature>
<dbReference type="PANTHER" id="PTHR38075">
    <property type="entry name" value="DUF4139 DOMAIN-CONTAINING PROTEIN"/>
    <property type="match status" value="1"/>
</dbReference>